<accession>A0ABR1DI99</accession>
<dbReference type="CTD" id="25351882"/>
<name>A0ABR1DI99_NECAM</name>
<comment type="caution">
    <text evidence="1">The sequence shown here is derived from an EMBL/GenBank/DDBJ whole genome shotgun (WGS) entry which is preliminary data.</text>
</comment>
<dbReference type="EMBL" id="JAVFWL010000004">
    <property type="protein sequence ID" value="KAK6749686.1"/>
    <property type="molecule type" value="Genomic_DNA"/>
</dbReference>
<dbReference type="Proteomes" id="UP001303046">
    <property type="component" value="Unassembled WGS sequence"/>
</dbReference>
<gene>
    <name evidence="1" type="primary">Necator_chrIV.g15268</name>
    <name evidence="1" type="ORF">RB195_001973</name>
</gene>
<keyword evidence="2" id="KW-1185">Reference proteome</keyword>
<organism evidence="1 2">
    <name type="scientific">Necator americanus</name>
    <name type="common">Human hookworm</name>
    <dbReference type="NCBI Taxonomy" id="51031"/>
    <lineage>
        <taxon>Eukaryota</taxon>
        <taxon>Metazoa</taxon>
        <taxon>Ecdysozoa</taxon>
        <taxon>Nematoda</taxon>
        <taxon>Chromadorea</taxon>
        <taxon>Rhabditida</taxon>
        <taxon>Rhabditina</taxon>
        <taxon>Rhabditomorpha</taxon>
        <taxon>Strongyloidea</taxon>
        <taxon>Ancylostomatidae</taxon>
        <taxon>Bunostominae</taxon>
        <taxon>Necator</taxon>
    </lineage>
</organism>
<proteinExistence type="predicted"/>
<sequence>MRVLVFILAVGAVLADYQSQNSGYETAEKSQPPPEYPPSSNGGDQQGYNSDGAANDAPPPRYQPGGGNGGGVPGVQTPDINIKVPGVQTPDIAPPVEVKPVQPIQPSYPPPGPGPAPYKDSQQYPANANYQQGEQAQPAPHVSAQGGDGLAYSNEVRLRARRF</sequence>
<evidence type="ECO:0000313" key="2">
    <source>
        <dbReference type="Proteomes" id="UP001303046"/>
    </source>
</evidence>
<protein>
    <submittedName>
        <fullName evidence="1">Uncharacterized protein</fullName>
    </submittedName>
</protein>
<dbReference type="KEGG" id="nai:NECAME_11854"/>
<reference evidence="1 2" key="1">
    <citation type="submission" date="2023-08" db="EMBL/GenBank/DDBJ databases">
        <title>A Necator americanus chromosomal reference genome.</title>
        <authorList>
            <person name="Ilik V."/>
            <person name="Petrzelkova K.J."/>
            <person name="Pardy F."/>
            <person name="Fuh T."/>
            <person name="Niatou-Singa F.S."/>
            <person name="Gouil Q."/>
            <person name="Baker L."/>
            <person name="Ritchie M.E."/>
            <person name="Jex A.R."/>
            <person name="Gazzola D."/>
            <person name="Li H."/>
            <person name="Toshio Fujiwara R."/>
            <person name="Zhan B."/>
            <person name="Aroian R.V."/>
            <person name="Pafco B."/>
            <person name="Schwarz E.M."/>
        </authorList>
    </citation>
    <scope>NUCLEOTIDE SEQUENCE [LARGE SCALE GENOMIC DNA]</scope>
    <source>
        <strain evidence="1 2">Aroian</strain>
        <tissue evidence="1">Whole animal</tissue>
    </source>
</reference>
<evidence type="ECO:0000313" key="1">
    <source>
        <dbReference type="EMBL" id="KAK6749686.1"/>
    </source>
</evidence>